<evidence type="ECO:0000256" key="8">
    <source>
        <dbReference type="ARBA" id="ARBA00023242"/>
    </source>
</evidence>
<feature type="compositionally biased region" description="Basic residues" evidence="9">
    <location>
        <begin position="67"/>
        <end position="76"/>
    </location>
</feature>
<comment type="caution">
    <text evidence="12">The sequence shown here is derived from an EMBL/GenBank/DDBJ whole genome shotgun (WGS) entry which is preliminary data.</text>
</comment>
<evidence type="ECO:0000259" key="11">
    <source>
        <dbReference type="PROSITE" id="PS51194"/>
    </source>
</evidence>
<evidence type="ECO:0000256" key="4">
    <source>
        <dbReference type="ARBA" id="ARBA00022801"/>
    </source>
</evidence>
<dbReference type="InterPro" id="IPR027417">
    <property type="entry name" value="P-loop_NTPase"/>
</dbReference>
<evidence type="ECO:0000256" key="7">
    <source>
        <dbReference type="ARBA" id="ARBA00023054"/>
    </source>
</evidence>
<dbReference type="GeneID" id="63780023"/>
<dbReference type="FunCoup" id="A0A1Y2E1U0">
    <property type="interactions" value="490"/>
</dbReference>
<feature type="domain" description="Helicase ATP-binding" evidence="10">
    <location>
        <begin position="154"/>
        <end position="333"/>
    </location>
</feature>
<dbReference type="FunFam" id="3.40.50.10810:FF:000015">
    <property type="entry name" value="lymphoid-specific helicase isoform X1"/>
    <property type="match status" value="1"/>
</dbReference>
<feature type="domain" description="Helicase C-terminal" evidence="11">
    <location>
        <begin position="638"/>
        <end position="807"/>
    </location>
</feature>
<evidence type="ECO:0000259" key="10">
    <source>
        <dbReference type="PROSITE" id="PS51192"/>
    </source>
</evidence>
<dbReference type="InterPro" id="IPR014001">
    <property type="entry name" value="Helicase_ATP-bd"/>
</dbReference>
<feature type="compositionally biased region" description="Basic and acidic residues" evidence="9">
    <location>
        <begin position="43"/>
        <end position="65"/>
    </location>
</feature>
<evidence type="ECO:0000256" key="3">
    <source>
        <dbReference type="ARBA" id="ARBA00022741"/>
    </source>
</evidence>
<comment type="subcellular location">
    <subcellularLocation>
        <location evidence="1">Nucleus</location>
    </subcellularLocation>
</comment>
<comment type="similarity">
    <text evidence="2">Belongs to the SNF2/RAD54 helicase family.</text>
</comment>
<dbReference type="CDD" id="cd18793">
    <property type="entry name" value="SF2_C_SNF"/>
    <property type="match status" value="1"/>
</dbReference>
<dbReference type="SUPFAM" id="SSF52540">
    <property type="entry name" value="P-loop containing nucleoside triphosphate hydrolases"/>
    <property type="match status" value="2"/>
</dbReference>
<dbReference type="GO" id="GO:0005634">
    <property type="term" value="C:nucleus"/>
    <property type="evidence" value="ECO:0007669"/>
    <property type="project" value="UniProtKB-SubCell"/>
</dbReference>
<feature type="compositionally biased region" description="Polar residues" evidence="9">
    <location>
        <begin position="480"/>
        <end position="495"/>
    </location>
</feature>
<dbReference type="EMBL" id="MCFJ01000006">
    <property type="protein sequence ID" value="ORY65518.1"/>
    <property type="molecule type" value="Genomic_DNA"/>
</dbReference>
<feature type="compositionally biased region" description="Low complexity" evidence="9">
    <location>
        <begin position="1"/>
        <end position="15"/>
    </location>
</feature>
<dbReference type="InterPro" id="IPR001650">
    <property type="entry name" value="Helicase_C-like"/>
</dbReference>
<dbReference type="PROSITE" id="PS51192">
    <property type="entry name" value="HELICASE_ATP_BIND_1"/>
    <property type="match status" value="1"/>
</dbReference>
<dbReference type="Pfam" id="PF00176">
    <property type="entry name" value="SNF2-rel_dom"/>
    <property type="match status" value="1"/>
</dbReference>
<evidence type="ECO:0000313" key="13">
    <source>
        <dbReference type="Proteomes" id="UP000193689"/>
    </source>
</evidence>
<dbReference type="AlphaFoldDB" id="A0A1Y2E1U0"/>
<dbReference type="SMART" id="SM00487">
    <property type="entry name" value="DEXDc"/>
    <property type="match status" value="1"/>
</dbReference>
<name>A0A1Y2E1U0_9PEZI</name>
<keyword evidence="7" id="KW-0175">Coiled coil</keyword>
<dbReference type="OrthoDB" id="5857104at2759"/>
<evidence type="ECO:0000256" key="6">
    <source>
        <dbReference type="ARBA" id="ARBA00022840"/>
    </source>
</evidence>
<dbReference type="SMART" id="SM00490">
    <property type="entry name" value="HELICc"/>
    <property type="match status" value="1"/>
</dbReference>
<keyword evidence="4" id="KW-0378">Hydrolase</keyword>
<keyword evidence="3" id="KW-0547">Nucleotide-binding</keyword>
<sequence>MASSSSSDLDSGSSPSRPPTSAPSTPPAEDSGDAKMTVVPTFNEEHMLTEEKKARAENTRAEAKRLAQARRKRKKAQLTPRERAAKAKELDELLRKSKVFSDILTKKTKALGRVGRDFDNQALTDAGLELKAQPKIMSGGTMRDYQLEGLTWMYEICLQGLSGILADEMGLGKTIQTISLVALLREQESYYGPHLIIAPLSTLSNWQDEFKKWTPSIPFVLYHGTPEQRQKIFSDDIKRHYTKSRGEREFRPTSGFPVVCTSYEMILNDRAVLSKIDWAFIVVDEGHRLKNADAKLFRELQQFKSATRLLITGTPLQNNLKELWSLLHFLMPETFLDWESFEVWFDFDDIQDEEGTKQFIEDRQNQDLVKKIHRVLQPLLLRRIKADVASYLPKKREYVLYAPMTKEQTDLYKVILDKGTDTRSYLENKAVERLTGTTNSPLSSRRTSARSSPAASVRSTGKPAGSAKNAFAMMMGSSGRAPQTPTTKTLPTRSEVSAKRKTAPTTEAPEPKNHKSNRQSTASGQGRSRPRKGRQSYKVPDDSDDDALDDDEFEEKLAQQLAAAQEEEDGFPQDQEEATRVASLELAKQQIGEKKLGNNVMQLRLTCNSPHNFYNPWAYDDQVPVDESIVTSSGKMLLLDRLLPALFERGHKVLIFSQFTTQLDILHDYCAGLRHWNVCRIDGNVPQPERREQIEAFNEYPDFKIFLLSTRAGGQGINLASADTVILFDSDWNPQQDLQAQDRCHRIGQTRPVVVYRLATKGTVEEELLHGADAKRRLEKLVIKKGGFKAMGQKLDQNEALDKETLQSLLLKDGEVYEHSGGDLIFSDEDLDILCDRSDEAYDRAATGAGNADGFQVVDTAADGINQIKAA</sequence>
<dbReference type="Proteomes" id="UP000193689">
    <property type="component" value="Unassembled WGS sequence"/>
</dbReference>
<keyword evidence="5 12" id="KW-0347">Helicase</keyword>
<keyword evidence="8" id="KW-0539">Nucleus</keyword>
<keyword evidence="13" id="KW-1185">Reference proteome</keyword>
<evidence type="ECO:0000256" key="1">
    <source>
        <dbReference type="ARBA" id="ARBA00004123"/>
    </source>
</evidence>
<dbReference type="InterPro" id="IPR049730">
    <property type="entry name" value="SNF2/RAD54-like_C"/>
</dbReference>
<dbReference type="PANTHER" id="PTHR10799">
    <property type="entry name" value="SNF2/RAD54 HELICASE FAMILY"/>
    <property type="match status" value="1"/>
</dbReference>
<reference evidence="12 13" key="1">
    <citation type="submission" date="2016-07" db="EMBL/GenBank/DDBJ databases">
        <title>Pervasive Adenine N6-methylation of Active Genes in Fungi.</title>
        <authorList>
            <consortium name="DOE Joint Genome Institute"/>
            <person name="Mondo S.J."/>
            <person name="Dannebaum R.O."/>
            <person name="Kuo R.C."/>
            <person name="Labutti K."/>
            <person name="Haridas S."/>
            <person name="Kuo A."/>
            <person name="Salamov A."/>
            <person name="Ahrendt S.R."/>
            <person name="Lipzen A."/>
            <person name="Sullivan W."/>
            <person name="Andreopoulos W.B."/>
            <person name="Clum A."/>
            <person name="Lindquist E."/>
            <person name="Daum C."/>
            <person name="Ramamoorthy G.K."/>
            <person name="Gryganskyi A."/>
            <person name="Culley D."/>
            <person name="Magnuson J.K."/>
            <person name="James T.Y."/>
            <person name="O'Malley M.A."/>
            <person name="Stajich J.E."/>
            <person name="Spatafora J.W."/>
            <person name="Visel A."/>
            <person name="Grigoriev I.V."/>
        </authorList>
    </citation>
    <scope>NUCLEOTIDE SEQUENCE [LARGE SCALE GENOMIC DNA]</scope>
    <source>
        <strain evidence="12 13">CBS 129021</strain>
    </source>
</reference>
<organism evidence="12 13">
    <name type="scientific">Pseudomassariella vexata</name>
    <dbReference type="NCBI Taxonomy" id="1141098"/>
    <lineage>
        <taxon>Eukaryota</taxon>
        <taxon>Fungi</taxon>
        <taxon>Dikarya</taxon>
        <taxon>Ascomycota</taxon>
        <taxon>Pezizomycotina</taxon>
        <taxon>Sordariomycetes</taxon>
        <taxon>Xylariomycetidae</taxon>
        <taxon>Amphisphaeriales</taxon>
        <taxon>Pseudomassariaceae</taxon>
        <taxon>Pseudomassariella</taxon>
    </lineage>
</organism>
<dbReference type="InterPro" id="IPR000330">
    <property type="entry name" value="SNF2_N"/>
</dbReference>
<dbReference type="GO" id="GO:0016787">
    <property type="term" value="F:hydrolase activity"/>
    <property type="evidence" value="ECO:0007669"/>
    <property type="project" value="UniProtKB-KW"/>
</dbReference>
<evidence type="ECO:0000313" key="12">
    <source>
        <dbReference type="EMBL" id="ORY65518.1"/>
    </source>
</evidence>
<evidence type="ECO:0000256" key="2">
    <source>
        <dbReference type="ARBA" id="ARBA00007025"/>
    </source>
</evidence>
<feature type="region of interest" description="Disordered" evidence="9">
    <location>
        <begin position="429"/>
        <end position="548"/>
    </location>
</feature>
<feature type="compositionally biased region" description="Low complexity" evidence="9">
    <location>
        <begin position="440"/>
        <end position="460"/>
    </location>
</feature>
<protein>
    <submittedName>
        <fullName evidence="12">Snf2 family helicase ATPase</fullName>
    </submittedName>
</protein>
<proteinExistence type="inferred from homology"/>
<dbReference type="Gene3D" id="3.40.50.10810">
    <property type="entry name" value="Tandem AAA-ATPase domain"/>
    <property type="match status" value="1"/>
</dbReference>
<dbReference type="GO" id="GO:0005524">
    <property type="term" value="F:ATP binding"/>
    <property type="evidence" value="ECO:0007669"/>
    <property type="project" value="UniProtKB-KW"/>
</dbReference>
<accession>A0A1Y2E1U0</accession>
<dbReference type="InterPro" id="IPR038718">
    <property type="entry name" value="SNF2-like_sf"/>
</dbReference>
<dbReference type="PROSITE" id="PS51194">
    <property type="entry name" value="HELICASE_CTER"/>
    <property type="match status" value="1"/>
</dbReference>
<dbReference type="InParanoid" id="A0A1Y2E1U0"/>
<evidence type="ECO:0000256" key="5">
    <source>
        <dbReference type="ARBA" id="ARBA00022806"/>
    </source>
</evidence>
<dbReference type="GO" id="GO:0004386">
    <property type="term" value="F:helicase activity"/>
    <property type="evidence" value="ECO:0007669"/>
    <property type="project" value="UniProtKB-KW"/>
</dbReference>
<dbReference type="Pfam" id="PF00271">
    <property type="entry name" value="Helicase_C"/>
    <property type="match status" value="1"/>
</dbReference>
<gene>
    <name evidence="12" type="ORF">BCR38DRAFT_484931</name>
</gene>
<keyword evidence="6" id="KW-0067">ATP-binding</keyword>
<dbReference type="RefSeq" id="XP_040716670.1">
    <property type="nucleotide sequence ID" value="XM_040863811.1"/>
</dbReference>
<dbReference type="STRING" id="1141098.A0A1Y2E1U0"/>
<dbReference type="Gene3D" id="3.40.50.300">
    <property type="entry name" value="P-loop containing nucleotide triphosphate hydrolases"/>
    <property type="match status" value="1"/>
</dbReference>
<feature type="region of interest" description="Disordered" evidence="9">
    <location>
        <begin position="1"/>
        <end position="84"/>
    </location>
</feature>
<dbReference type="FunFam" id="3.40.50.300:FF:001315">
    <property type="entry name" value="SNF2 family helicase/ATPase PasG"/>
    <property type="match status" value="1"/>
</dbReference>
<feature type="compositionally biased region" description="Pro residues" evidence="9">
    <location>
        <begin position="16"/>
        <end position="26"/>
    </location>
</feature>
<evidence type="ECO:0000256" key="9">
    <source>
        <dbReference type="SAM" id="MobiDB-lite"/>
    </source>
</evidence>